<feature type="coiled-coil region" evidence="1">
    <location>
        <begin position="773"/>
        <end position="800"/>
    </location>
</feature>
<feature type="region of interest" description="Disordered" evidence="2">
    <location>
        <begin position="912"/>
        <end position="1108"/>
    </location>
</feature>
<feature type="compositionally biased region" description="Polar residues" evidence="2">
    <location>
        <begin position="1003"/>
        <end position="1014"/>
    </location>
</feature>
<feature type="region of interest" description="Disordered" evidence="2">
    <location>
        <begin position="1"/>
        <end position="93"/>
    </location>
</feature>
<keyword evidence="4" id="KW-1185">Reference proteome</keyword>
<feature type="compositionally biased region" description="Low complexity" evidence="2">
    <location>
        <begin position="1049"/>
        <end position="1063"/>
    </location>
</feature>
<evidence type="ECO:0000313" key="3">
    <source>
        <dbReference type="EMBL" id="KXG54197.1"/>
    </source>
</evidence>
<sequence>MDVDSPNPNPLKRLSGRFPSVPLTTKAQDPRLAGTVKQSVDPQSSNTQQSHQIPAKPAFITRPSTNSLPQVPQLSIPHSAPGPGSTESQSAPSHQGAFLISDLVNSLIKVSKGEEEKERLQKEITALTKNLQRAKQSQGYASVIALFQQQLDAAKDELANHVKSIRQHRSLSNQAQDNFNWTLSQLKPQPQPQLEKTLERVASLESTIIEMRQSRDPTPGDNPINGNAAKETVQKDLQGRDQDIAKLKESLDRVQHTIENPSGLEEALGYMKKIANSVAYQSKKSGQFTKQISQLEDEVKDVDKKLNDKVSAIKKMVDTAEEEMKNFNDKLETNISDLGCKLKTTNEQVAVKLSSLESDLTSLNTKRPDLNNRASTQVSQIETDLEAQRKQTTEQITAQENLVASLRTQHQNVDNGGRLSSEVTPIPNGGVVSRLTFLEKKVQSHADLLNIIKTLHQEVDLLRLSELESLRKNQELSQTKLETRYNDISHKVDGLVTKSEETTKSQMKLASSLQEFRSSLPATLDLFRTHLQSGLDGVENRFALVSELSQALKKCVENVDTHATGIRSLESRYNNLMTGDLVDRMACAMQKMYPSVDQLSRQLTTHRTEIEARISALKREADAFKADTELFKADTAKAQADAQNAQTSTERSQAAQLPPEQLQTLTELPTLLQQVKDLSDKLVPIESLIHEHSAELQKNLELRSELHNRITAQEDTIAGIAQKADDQDEELQIVSEAKGRIDPLIEEVKTQTSQVEQLRHMIDELATAAAESNSIASTDLNDLRRRLDGLEDRKKTDDESLDTLRKTLKDFQDQNKADVAGLDSLWKEIEALKNRNTADDAGPDALRKQLQDLKAQNQSEDNDLVQLRDKLEALQKQKPPVSLKDFNELKDEVKMYIKRLRTAEDTFKALGKAAKNSGAKKDIDSDDEEATDSDTLDKPMEQRIDGHGRALTPRAPATAKSFPKGPSLGVYQPVPPSGKGPDTSLFSASKLKRPATQARPFVQTPSGPSSSHQSPYAGKSAEPRQVQNLKGKRRMSSVTDSDDERNMTESSSVVESSPVSSSSGPAYFNQGTSRKEKKKAKKRAEQAEENSNASSRPNKKRKRTKQDE</sequence>
<accession>A0A135LZ01</accession>
<dbReference type="RefSeq" id="XP_040652732.1">
    <property type="nucleotide sequence ID" value="XM_040795055.1"/>
</dbReference>
<gene>
    <name evidence="3" type="ORF">PGRI_073410</name>
</gene>
<dbReference type="EMBL" id="LHQR01000013">
    <property type="protein sequence ID" value="KXG54197.1"/>
    <property type="molecule type" value="Genomic_DNA"/>
</dbReference>
<feature type="coiled-coil region" evidence="1">
    <location>
        <begin position="850"/>
        <end position="906"/>
    </location>
</feature>
<dbReference type="STRING" id="5078.A0A135LZ01"/>
<evidence type="ECO:0000313" key="4">
    <source>
        <dbReference type="Proteomes" id="UP000070168"/>
    </source>
</evidence>
<proteinExistence type="predicted"/>
<feature type="coiled-coil region" evidence="1">
    <location>
        <begin position="292"/>
        <end position="409"/>
    </location>
</feature>
<protein>
    <submittedName>
        <fullName evidence="3">Uncharacterized protein</fullName>
    </submittedName>
</protein>
<dbReference type="OMA" id="FFQQTWN"/>
<feature type="compositionally biased region" description="Polar residues" evidence="2">
    <location>
        <begin position="62"/>
        <end position="73"/>
    </location>
</feature>
<dbReference type="AlphaFoldDB" id="A0A135LZ01"/>
<feature type="coiled-coil region" evidence="1">
    <location>
        <begin position="103"/>
        <end position="164"/>
    </location>
</feature>
<feature type="compositionally biased region" description="Polar residues" evidence="2">
    <location>
        <begin position="36"/>
        <end position="52"/>
    </location>
</feature>
<reference evidence="3 4" key="1">
    <citation type="journal article" date="2016" name="BMC Genomics">
        <title>Genome sequencing and secondary metabolism of the postharvest pathogen Penicillium griseofulvum.</title>
        <authorList>
            <person name="Banani H."/>
            <person name="Marcet-Houben M."/>
            <person name="Ballester A.R."/>
            <person name="Abbruscato P."/>
            <person name="Gonzalez-Candelas L."/>
            <person name="Gabaldon T."/>
            <person name="Spadaro D."/>
        </authorList>
    </citation>
    <scope>NUCLEOTIDE SEQUENCE [LARGE SCALE GENOMIC DNA]</scope>
    <source>
        <strain evidence="3 4">PG3</strain>
    </source>
</reference>
<dbReference type="PANTHER" id="PTHR23159:SF31">
    <property type="entry name" value="CENTROSOME-ASSOCIATED PROTEIN CEP250 ISOFORM X1"/>
    <property type="match status" value="1"/>
</dbReference>
<keyword evidence="1" id="KW-0175">Coiled coil</keyword>
<evidence type="ECO:0000256" key="2">
    <source>
        <dbReference type="SAM" id="MobiDB-lite"/>
    </source>
</evidence>
<comment type="caution">
    <text evidence="3">The sequence shown here is derived from an EMBL/GenBank/DDBJ whole genome shotgun (WGS) entry which is preliminary data.</text>
</comment>
<feature type="compositionally biased region" description="Acidic residues" evidence="2">
    <location>
        <begin position="924"/>
        <end position="934"/>
    </location>
</feature>
<dbReference type="Proteomes" id="UP000070168">
    <property type="component" value="Unassembled WGS sequence"/>
</dbReference>
<organism evidence="3 4">
    <name type="scientific">Penicillium patulum</name>
    <name type="common">Penicillium griseofulvum</name>
    <dbReference type="NCBI Taxonomy" id="5078"/>
    <lineage>
        <taxon>Eukaryota</taxon>
        <taxon>Fungi</taxon>
        <taxon>Dikarya</taxon>
        <taxon>Ascomycota</taxon>
        <taxon>Pezizomycotina</taxon>
        <taxon>Eurotiomycetes</taxon>
        <taxon>Eurotiomycetidae</taxon>
        <taxon>Eurotiales</taxon>
        <taxon>Aspergillaceae</taxon>
        <taxon>Penicillium</taxon>
    </lineage>
</organism>
<dbReference type="GeneID" id="63710355"/>
<evidence type="ECO:0000256" key="1">
    <source>
        <dbReference type="SAM" id="Coils"/>
    </source>
</evidence>
<feature type="region of interest" description="Disordered" evidence="2">
    <location>
        <begin position="637"/>
        <end position="657"/>
    </location>
</feature>
<feature type="compositionally biased region" description="Basic residues" evidence="2">
    <location>
        <begin position="1097"/>
        <end position="1108"/>
    </location>
</feature>
<dbReference type="OrthoDB" id="3438382at2759"/>
<feature type="compositionally biased region" description="Basic and acidic residues" evidence="2">
    <location>
        <begin position="935"/>
        <end position="948"/>
    </location>
</feature>
<name>A0A135LZ01_PENPA</name>
<dbReference type="PANTHER" id="PTHR23159">
    <property type="entry name" value="CENTROSOMAL PROTEIN 2"/>
    <property type="match status" value="1"/>
</dbReference>